<dbReference type="EMBL" id="NJET01000125">
    <property type="protein sequence ID" value="PHH60870.1"/>
    <property type="molecule type" value="Genomic_DNA"/>
</dbReference>
<name>A0A2C5Y0G1_9HYPO</name>
<keyword evidence="3" id="KW-1185">Reference proteome</keyword>
<organism evidence="2 3">
    <name type="scientific">Ophiocordyceps australis</name>
    <dbReference type="NCBI Taxonomy" id="1399860"/>
    <lineage>
        <taxon>Eukaryota</taxon>
        <taxon>Fungi</taxon>
        <taxon>Dikarya</taxon>
        <taxon>Ascomycota</taxon>
        <taxon>Pezizomycotina</taxon>
        <taxon>Sordariomycetes</taxon>
        <taxon>Hypocreomycetidae</taxon>
        <taxon>Hypocreales</taxon>
        <taxon>Ophiocordycipitaceae</taxon>
        <taxon>Ophiocordyceps</taxon>
    </lineage>
</organism>
<proteinExistence type="predicted"/>
<dbReference type="STRING" id="1399860.A0A2C5Y0G1"/>
<gene>
    <name evidence="2" type="ORF">CDD81_1075</name>
</gene>
<evidence type="ECO:0000313" key="3">
    <source>
        <dbReference type="Proteomes" id="UP000226192"/>
    </source>
</evidence>
<feature type="domain" description="PD-(D/E)XK nuclease-like" evidence="1">
    <location>
        <begin position="18"/>
        <end position="173"/>
    </location>
</feature>
<dbReference type="OrthoDB" id="4924078at2759"/>
<sequence length="175" mass="19752">MRHHLSEHPDKRLSSIAQDDFCFNPSRDQIGHTPPSNTIVDVLDSAMECAENFHAEASWNIEVHSRILSLALRPSGQPQFANLINFTSCSTASIIGDYLPCDFGAKKVDFCMYLNPIYDEPILPAYPTSLAHSKMEHAIGTVKDYLPESVINYTDYPALRERPIILNIETKRRFG</sequence>
<accession>A0A2C5Y0G1</accession>
<comment type="caution">
    <text evidence="2">The sequence shown here is derived from an EMBL/GenBank/DDBJ whole genome shotgun (WGS) entry which is preliminary data.</text>
</comment>
<dbReference type="AlphaFoldDB" id="A0A2C5Y0G1"/>
<dbReference type="Pfam" id="PF20516">
    <property type="entry name" value="PDDEXK_12"/>
    <property type="match status" value="1"/>
</dbReference>
<evidence type="ECO:0000313" key="2">
    <source>
        <dbReference type="EMBL" id="PHH60870.1"/>
    </source>
</evidence>
<dbReference type="InterPro" id="IPR046797">
    <property type="entry name" value="PDDEXK_12"/>
</dbReference>
<reference evidence="2 3" key="1">
    <citation type="submission" date="2017-06" db="EMBL/GenBank/DDBJ databases">
        <title>Ant-infecting Ophiocordyceps genomes reveal a high diversity of potential behavioral manipulation genes and a possible major role for enterotoxins.</title>
        <authorList>
            <person name="De Bekker C."/>
            <person name="Evans H.C."/>
            <person name="Brachmann A."/>
            <person name="Hughes D.P."/>
        </authorList>
    </citation>
    <scope>NUCLEOTIDE SEQUENCE [LARGE SCALE GENOMIC DNA]</scope>
    <source>
        <strain evidence="2 3">Map64</strain>
    </source>
</reference>
<protein>
    <recommendedName>
        <fullName evidence="1">PD-(D/E)XK nuclease-like domain-containing protein</fullName>
    </recommendedName>
</protein>
<dbReference type="Proteomes" id="UP000226192">
    <property type="component" value="Unassembled WGS sequence"/>
</dbReference>
<evidence type="ECO:0000259" key="1">
    <source>
        <dbReference type="Pfam" id="PF20516"/>
    </source>
</evidence>